<keyword evidence="9 16" id="KW-0067">ATP-binding</keyword>
<keyword evidence="3" id="KW-0808">Transferase</keyword>
<keyword evidence="6" id="KW-0677">Repeat</keyword>
<dbReference type="AlphaFoldDB" id="A0A251PEW3"/>
<dbReference type="GO" id="GO:0042742">
    <property type="term" value="P:defense response to bacterium"/>
    <property type="evidence" value="ECO:0000318"/>
    <property type="project" value="GO_Central"/>
</dbReference>
<feature type="domain" description="Protein kinase" evidence="19">
    <location>
        <begin position="1"/>
        <end position="108"/>
    </location>
</feature>
<dbReference type="PANTHER" id="PTHR27002">
    <property type="entry name" value="RECEPTOR-LIKE SERINE/THREONINE-PROTEIN KINASE SD1-8"/>
    <property type="match status" value="1"/>
</dbReference>
<dbReference type="SUPFAM" id="SSF56112">
    <property type="entry name" value="Protein kinase-like (PK-like)"/>
    <property type="match status" value="2"/>
</dbReference>
<dbReference type="Gene3D" id="3.30.430.20">
    <property type="entry name" value="Gnk2 domain, C-X8-C-X2-C motif"/>
    <property type="match status" value="2"/>
</dbReference>
<organism evidence="21 22">
    <name type="scientific">Prunus persica</name>
    <name type="common">Peach</name>
    <name type="synonym">Amygdalus persica</name>
    <dbReference type="NCBI Taxonomy" id="3760"/>
    <lineage>
        <taxon>Eukaryota</taxon>
        <taxon>Viridiplantae</taxon>
        <taxon>Streptophyta</taxon>
        <taxon>Embryophyta</taxon>
        <taxon>Tracheophyta</taxon>
        <taxon>Spermatophyta</taxon>
        <taxon>Magnoliopsida</taxon>
        <taxon>eudicotyledons</taxon>
        <taxon>Gunneridae</taxon>
        <taxon>Pentapetalae</taxon>
        <taxon>rosids</taxon>
        <taxon>fabids</taxon>
        <taxon>Rosales</taxon>
        <taxon>Rosaceae</taxon>
        <taxon>Amygdaloideae</taxon>
        <taxon>Amygdaleae</taxon>
        <taxon>Prunus</taxon>
    </lineage>
</organism>
<evidence type="ECO:0000256" key="4">
    <source>
        <dbReference type="ARBA" id="ARBA00022692"/>
    </source>
</evidence>
<feature type="domain" description="Protein kinase" evidence="19">
    <location>
        <begin position="466"/>
        <end position="752"/>
    </location>
</feature>
<dbReference type="Gramene" id="ONI10108">
    <property type="protein sequence ID" value="ONI10108"/>
    <property type="gene ID" value="PRUPE_4G027300"/>
</dbReference>
<evidence type="ECO:0000256" key="10">
    <source>
        <dbReference type="ARBA" id="ARBA00022989"/>
    </source>
</evidence>
<keyword evidence="10 18" id="KW-1133">Transmembrane helix</keyword>
<dbReference type="FunFam" id="3.30.430.20:FF:000003">
    <property type="entry name" value="Cysteine-rich RLK (RECEPTOR-like protein kinase) 10"/>
    <property type="match status" value="1"/>
</dbReference>
<evidence type="ECO:0000256" key="11">
    <source>
        <dbReference type="ARBA" id="ARBA00023136"/>
    </source>
</evidence>
<comment type="subcellular location">
    <subcellularLocation>
        <location evidence="1">Membrane</location>
        <topology evidence="1">Single-pass membrane protein</topology>
    </subcellularLocation>
</comment>
<dbReference type="FunFam" id="1.10.510.10:FF:000129">
    <property type="entry name" value="cysteine-rich receptor-like protein kinase 10"/>
    <property type="match status" value="1"/>
</dbReference>
<dbReference type="GO" id="GO:0009626">
    <property type="term" value="P:plant-type hypersensitive response"/>
    <property type="evidence" value="ECO:0000318"/>
    <property type="project" value="GO_Central"/>
</dbReference>
<dbReference type="Gene3D" id="3.30.200.20">
    <property type="entry name" value="Phosphorylase Kinase, domain 1"/>
    <property type="match status" value="1"/>
</dbReference>
<dbReference type="InterPro" id="IPR038408">
    <property type="entry name" value="GNK2_sf"/>
</dbReference>
<dbReference type="CDD" id="cd14066">
    <property type="entry name" value="STKc_IRAK"/>
    <property type="match status" value="1"/>
</dbReference>
<evidence type="ECO:0000256" key="9">
    <source>
        <dbReference type="ARBA" id="ARBA00022840"/>
    </source>
</evidence>
<keyword evidence="13" id="KW-0325">Glycoprotein</keyword>
<evidence type="ECO:0000256" key="1">
    <source>
        <dbReference type="ARBA" id="ARBA00004167"/>
    </source>
</evidence>
<keyword evidence="8" id="KW-0418">Kinase</keyword>
<dbReference type="Pfam" id="PF07714">
    <property type="entry name" value="PK_Tyr_Ser-Thr"/>
    <property type="match status" value="2"/>
</dbReference>
<dbReference type="SMART" id="SM00220">
    <property type="entry name" value="S_TKc"/>
    <property type="match status" value="1"/>
</dbReference>
<evidence type="ECO:0000256" key="15">
    <source>
        <dbReference type="ARBA" id="ARBA00047951"/>
    </source>
</evidence>
<dbReference type="GO" id="GO:0005886">
    <property type="term" value="C:plasma membrane"/>
    <property type="evidence" value="ECO:0000318"/>
    <property type="project" value="GO_Central"/>
</dbReference>
<dbReference type="InterPro" id="IPR008271">
    <property type="entry name" value="Ser/Thr_kinase_AS"/>
</dbReference>
<dbReference type="InterPro" id="IPR000719">
    <property type="entry name" value="Prot_kinase_dom"/>
</dbReference>
<feature type="domain" description="Gnk2-homologous" evidence="20">
    <location>
        <begin position="154"/>
        <end position="259"/>
    </location>
</feature>
<dbReference type="GO" id="GO:0005524">
    <property type="term" value="F:ATP binding"/>
    <property type="evidence" value="ECO:0007669"/>
    <property type="project" value="UniProtKB-UniRule"/>
</dbReference>
<name>A0A251PEW3_PRUPE</name>
<evidence type="ECO:0000256" key="7">
    <source>
        <dbReference type="ARBA" id="ARBA00022741"/>
    </source>
</evidence>
<dbReference type="PROSITE" id="PS50011">
    <property type="entry name" value="PROTEIN_KINASE_DOM"/>
    <property type="match status" value="2"/>
</dbReference>
<keyword evidence="4 18" id="KW-0812">Transmembrane</keyword>
<dbReference type="GO" id="GO:0004674">
    <property type="term" value="F:protein serine/threonine kinase activity"/>
    <property type="evidence" value="ECO:0000318"/>
    <property type="project" value="GO_Central"/>
</dbReference>
<evidence type="ECO:0000256" key="2">
    <source>
        <dbReference type="ARBA" id="ARBA00022527"/>
    </source>
</evidence>
<keyword evidence="22" id="KW-1185">Reference proteome</keyword>
<feature type="domain" description="Gnk2-homologous" evidence="20">
    <location>
        <begin position="265"/>
        <end position="370"/>
    </location>
</feature>
<dbReference type="GO" id="GO:0006979">
    <property type="term" value="P:response to oxidative stress"/>
    <property type="evidence" value="ECO:0007669"/>
    <property type="project" value="UniProtKB-ARBA"/>
</dbReference>
<dbReference type="STRING" id="3760.A0A251PEW3"/>
<evidence type="ECO:0000313" key="22">
    <source>
        <dbReference type="Proteomes" id="UP000006882"/>
    </source>
</evidence>
<evidence type="ECO:0000256" key="12">
    <source>
        <dbReference type="ARBA" id="ARBA00023170"/>
    </source>
</evidence>
<dbReference type="CDD" id="cd23509">
    <property type="entry name" value="Gnk2-like"/>
    <property type="match status" value="2"/>
</dbReference>
<evidence type="ECO:0008006" key="23">
    <source>
        <dbReference type="Google" id="ProtNLM"/>
    </source>
</evidence>
<proteinExistence type="predicted"/>
<sequence length="791" mass="87084">MAPEYAMEGLFSVKSDVYSFGVILLEIISGKRNSGFYLTEHAKTLVAYAWRLWKDGKELEFVEPLLMESWPTAEVLKCMHIALLCVQEDPEERPTMSAVVVLLGSESIDLPEPKQPAIFSVGRIPIGESKTDPTSNGLTLSIVSPRFPSPAEAADLSHFCPNTTTFTPNSTFQSNLNRLLSTLSSNATHPSGFYNATASSSSPNDTVYGLFLCRGDVAADACKTCVSTATSEAVQRCPTEKQVIIWYDDCMLRYSNESFFSTAAESPGIFMWNTQNATEPTRFNQVLATGMNDVVTEAANDADKFATSQGNVSGLVSIYSLGQCTQDLSSADCNRCLTGAKAQFPNCCNGKLGARVLYPSCTVRYEVYPFYLQNSTSAPQPSPGALPPPPPPPPPKGKSKIPTIVAIVVPIAVSVLLFVVGCCFITRRARKKRSAAAEAPSGVNDISSVESLQFDFSTIVAATNNFSDDNKLGEGGFGQVYKGILSNGQQVAVKRLSRNSGQGAEEFKNEMVLVAKLQHRNLVRLYGFCLEGEEKILVYEYVSNKSLDYFLFDPEKQGQLDWSRRYKIIAGIARGIMYLHEDSRLRIIHRDLKASNILLDGEMHPKISDFGMARIFGVDQTQANTSRIVGTYGYMSPEYAMHGQFSVKSDLYSFGVLLLEIISGKKNSYFFQTDAAEDLMSHAWKLWRDGTPLELLDPSMRDSYSRSEVIRCIHIGLLCVQEDPADRPTMQSVVLMLNSYSVTLPLPEQPAFFLRSRTEGNMPKITLESDLSISKSTPSVDEASITAVYPR</sequence>
<dbReference type="InterPro" id="IPR017441">
    <property type="entry name" value="Protein_kinase_ATP_BS"/>
</dbReference>
<dbReference type="InterPro" id="IPR002902">
    <property type="entry name" value="GNK2"/>
</dbReference>
<keyword evidence="5" id="KW-0732">Signal</keyword>
<feature type="binding site" evidence="16">
    <location>
        <position position="494"/>
    </location>
    <ligand>
        <name>ATP</name>
        <dbReference type="ChEBI" id="CHEBI:30616"/>
    </ligand>
</feature>
<feature type="region of interest" description="Disordered" evidence="17">
    <location>
        <begin position="378"/>
        <end position="398"/>
    </location>
</feature>
<dbReference type="PANTHER" id="PTHR27002:SF1050">
    <property type="entry name" value="CYSTEINE-RICH RECEPTOR-LIKE PROTEIN KINASE 5"/>
    <property type="match status" value="1"/>
</dbReference>
<keyword evidence="12" id="KW-0675">Receptor</keyword>
<evidence type="ECO:0000256" key="16">
    <source>
        <dbReference type="PROSITE-ProRule" id="PRU10141"/>
    </source>
</evidence>
<dbReference type="PROSITE" id="PS00107">
    <property type="entry name" value="PROTEIN_KINASE_ATP"/>
    <property type="match status" value="1"/>
</dbReference>
<protein>
    <recommendedName>
        <fullName evidence="23">Cysteine-rich receptor-like protein kinase 10</fullName>
    </recommendedName>
</protein>
<evidence type="ECO:0000256" key="13">
    <source>
        <dbReference type="ARBA" id="ARBA00023180"/>
    </source>
</evidence>
<accession>A0A251PEW3</accession>
<dbReference type="InterPro" id="IPR011009">
    <property type="entry name" value="Kinase-like_dom_sf"/>
</dbReference>
<evidence type="ECO:0000256" key="8">
    <source>
        <dbReference type="ARBA" id="ARBA00022777"/>
    </source>
</evidence>
<feature type="compositionally biased region" description="Pro residues" evidence="17">
    <location>
        <begin position="380"/>
        <end position="396"/>
    </location>
</feature>
<keyword evidence="7 16" id="KW-0547">Nucleotide-binding</keyword>
<evidence type="ECO:0000313" key="21">
    <source>
        <dbReference type="EMBL" id="ONI10108.1"/>
    </source>
</evidence>
<dbReference type="GO" id="GO:0007165">
    <property type="term" value="P:signal transduction"/>
    <property type="evidence" value="ECO:0000318"/>
    <property type="project" value="GO_Central"/>
</dbReference>
<comment type="catalytic activity">
    <reaction evidence="14">
        <text>L-seryl-[protein] + ATP = O-phospho-L-seryl-[protein] + ADP + H(+)</text>
        <dbReference type="Rhea" id="RHEA:17989"/>
        <dbReference type="Rhea" id="RHEA-COMP:9863"/>
        <dbReference type="Rhea" id="RHEA-COMP:11604"/>
        <dbReference type="ChEBI" id="CHEBI:15378"/>
        <dbReference type="ChEBI" id="CHEBI:29999"/>
        <dbReference type="ChEBI" id="CHEBI:30616"/>
        <dbReference type="ChEBI" id="CHEBI:83421"/>
        <dbReference type="ChEBI" id="CHEBI:456216"/>
    </reaction>
</comment>
<comment type="catalytic activity">
    <reaction evidence="15">
        <text>L-threonyl-[protein] + ATP = O-phospho-L-threonyl-[protein] + ADP + H(+)</text>
        <dbReference type="Rhea" id="RHEA:46608"/>
        <dbReference type="Rhea" id="RHEA-COMP:11060"/>
        <dbReference type="Rhea" id="RHEA-COMP:11605"/>
        <dbReference type="ChEBI" id="CHEBI:15378"/>
        <dbReference type="ChEBI" id="CHEBI:30013"/>
        <dbReference type="ChEBI" id="CHEBI:30616"/>
        <dbReference type="ChEBI" id="CHEBI:61977"/>
        <dbReference type="ChEBI" id="CHEBI:456216"/>
    </reaction>
</comment>
<evidence type="ECO:0000256" key="18">
    <source>
        <dbReference type="SAM" id="Phobius"/>
    </source>
</evidence>
<feature type="transmembrane region" description="Helical" evidence="18">
    <location>
        <begin position="404"/>
        <end position="425"/>
    </location>
</feature>
<dbReference type="PROSITE" id="PS00108">
    <property type="entry name" value="PROTEIN_KINASE_ST"/>
    <property type="match status" value="1"/>
</dbReference>
<gene>
    <name evidence="21" type="ORF">PRUPE_4G027300</name>
</gene>
<dbReference type="FunFam" id="3.30.200.20:FF:000142">
    <property type="entry name" value="Cysteine-rich receptor-like protein kinase 10"/>
    <property type="match status" value="1"/>
</dbReference>
<keyword evidence="11 18" id="KW-0472">Membrane</keyword>
<evidence type="ECO:0000259" key="20">
    <source>
        <dbReference type="PROSITE" id="PS51473"/>
    </source>
</evidence>
<evidence type="ECO:0000256" key="5">
    <source>
        <dbReference type="ARBA" id="ARBA00022729"/>
    </source>
</evidence>
<dbReference type="FunFam" id="3.30.430.20:FF:000012">
    <property type="entry name" value="Cysteine-rich receptor-like protein kinase 25"/>
    <property type="match status" value="1"/>
</dbReference>
<evidence type="ECO:0000256" key="14">
    <source>
        <dbReference type="ARBA" id="ARBA00047558"/>
    </source>
</evidence>
<dbReference type="Pfam" id="PF01657">
    <property type="entry name" value="Stress-antifung"/>
    <property type="match status" value="2"/>
</dbReference>
<dbReference type="InterPro" id="IPR001245">
    <property type="entry name" value="Ser-Thr/Tyr_kinase_cat_dom"/>
</dbReference>
<evidence type="ECO:0000256" key="3">
    <source>
        <dbReference type="ARBA" id="ARBA00022679"/>
    </source>
</evidence>
<keyword evidence="2" id="KW-0723">Serine/threonine-protein kinase</keyword>
<dbReference type="PROSITE" id="PS51473">
    <property type="entry name" value="GNK2"/>
    <property type="match status" value="2"/>
</dbReference>
<dbReference type="Gene3D" id="1.10.510.10">
    <property type="entry name" value="Transferase(Phosphotransferase) domain 1"/>
    <property type="match status" value="2"/>
</dbReference>
<evidence type="ECO:0000256" key="17">
    <source>
        <dbReference type="SAM" id="MobiDB-lite"/>
    </source>
</evidence>
<evidence type="ECO:0000259" key="19">
    <source>
        <dbReference type="PROSITE" id="PS50011"/>
    </source>
</evidence>
<dbReference type="Proteomes" id="UP000006882">
    <property type="component" value="Chromosome G4"/>
</dbReference>
<evidence type="ECO:0000256" key="6">
    <source>
        <dbReference type="ARBA" id="ARBA00022737"/>
    </source>
</evidence>
<reference evidence="21 22" key="1">
    <citation type="journal article" date="2013" name="Nat. Genet.">
        <title>The high-quality draft genome of peach (Prunus persica) identifies unique patterns of genetic diversity, domestication and genome evolution.</title>
        <authorList>
            <consortium name="International Peach Genome Initiative"/>
            <person name="Verde I."/>
            <person name="Abbott A.G."/>
            <person name="Scalabrin S."/>
            <person name="Jung S."/>
            <person name="Shu S."/>
            <person name="Marroni F."/>
            <person name="Zhebentyayeva T."/>
            <person name="Dettori M.T."/>
            <person name="Grimwood J."/>
            <person name="Cattonaro F."/>
            <person name="Zuccolo A."/>
            <person name="Rossini L."/>
            <person name="Jenkins J."/>
            <person name="Vendramin E."/>
            <person name="Meisel L.A."/>
            <person name="Decroocq V."/>
            <person name="Sosinski B."/>
            <person name="Prochnik S."/>
            <person name="Mitros T."/>
            <person name="Policriti A."/>
            <person name="Cipriani G."/>
            <person name="Dondini L."/>
            <person name="Ficklin S."/>
            <person name="Goodstein D.M."/>
            <person name="Xuan P."/>
            <person name="Del Fabbro C."/>
            <person name="Aramini V."/>
            <person name="Copetti D."/>
            <person name="Gonzalez S."/>
            <person name="Horner D.S."/>
            <person name="Falchi R."/>
            <person name="Lucas S."/>
            <person name="Mica E."/>
            <person name="Maldonado J."/>
            <person name="Lazzari B."/>
            <person name="Bielenberg D."/>
            <person name="Pirona R."/>
            <person name="Miculan M."/>
            <person name="Barakat A."/>
            <person name="Testolin R."/>
            <person name="Stella A."/>
            <person name="Tartarini S."/>
            <person name="Tonutti P."/>
            <person name="Arus P."/>
            <person name="Orellana A."/>
            <person name="Wells C."/>
            <person name="Main D."/>
            <person name="Vizzotto G."/>
            <person name="Silva H."/>
            <person name="Salamini F."/>
            <person name="Schmutz J."/>
            <person name="Morgante M."/>
            <person name="Rokhsar D.S."/>
        </authorList>
    </citation>
    <scope>NUCLEOTIDE SEQUENCE [LARGE SCALE GENOMIC DNA]</scope>
    <source>
        <strain evidence="22">cv. Nemared</strain>
    </source>
</reference>
<dbReference type="EMBL" id="CM007654">
    <property type="protein sequence ID" value="ONI10108.1"/>
    <property type="molecule type" value="Genomic_DNA"/>
</dbReference>